<evidence type="ECO:0000313" key="5">
    <source>
        <dbReference type="WBParaSite" id="PSAMB.scaffold2821size21080.g19265.t1"/>
    </source>
</evidence>
<dbReference type="Pfam" id="PF13359">
    <property type="entry name" value="DDE_Tnp_4"/>
    <property type="match status" value="1"/>
</dbReference>
<evidence type="ECO:0000313" key="4">
    <source>
        <dbReference type="Proteomes" id="UP000887566"/>
    </source>
</evidence>
<keyword evidence="2" id="KW-0479">Metal-binding</keyword>
<evidence type="ECO:0000259" key="3">
    <source>
        <dbReference type="Pfam" id="PF13359"/>
    </source>
</evidence>
<keyword evidence="4" id="KW-1185">Reference proteome</keyword>
<evidence type="ECO:0000256" key="2">
    <source>
        <dbReference type="ARBA" id="ARBA00022723"/>
    </source>
</evidence>
<evidence type="ECO:0000256" key="1">
    <source>
        <dbReference type="ARBA" id="ARBA00001968"/>
    </source>
</evidence>
<feature type="domain" description="DDE Tnp4" evidence="3">
    <location>
        <begin position="29"/>
        <end position="118"/>
    </location>
</feature>
<accession>A0A914VZW2</accession>
<dbReference type="Proteomes" id="UP000887566">
    <property type="component" value="Unplaced"/>
</dbReference>
<proteinExistence type="predicted"/>
<name>A0A914VZW2_9BILA</name>
<sequence>MSLMSDCCTPKPCEGASNVAGFPGVVGVVDGTQIKIKAPSRNEQEYVGRKGGHTMIVQGIALADCSVSHGIAKYPGAAHNSRILRESKLYAALLEGRKQRLLLGDSAYSLTPFLMKPLPACSHHRP</sequence>
<dbReference type="GO" id="GO:0046872">
    <property type="term" value="F:metal ion binding"/>
    <property type="evidence" value="ECO:0007669"/>
    <property type="project" value="UniProtKB-KW"/>
</dbReference>
<dbReference type="InterPro" id="IPR027806">
    <property type="entry name" value="HARBI1_dom"/>
</dbReference>
<organism evidence="4 5">
    <name type="scientific">Plectus sambesii</name>
    <dbReference type="NCBI Taxonomy" id="2011161"/>
    <lineage>
        <taxon>Eukaryota</taxon>
        <taxon>Metazoa</taxon>
        <taxon>Ecdysozoa</taxon>
        <taxon>Nematoda</taxon>
        <taxon>Chromadorea</taxon>
        <taxon>Plectida</taxon>
        <taxon>Plectina</taxon>
        <taxon>Plectoidea</taxon>
        <taxon>Plectidae</taxon>
        <taxon>Plectus</taxon>
    </lineage>
</organism>
<protein>
    <submittedName>
        <fullName evidence="5">DDE Tnp4 domain-containing protein</fullName>
    </submittedName>
</protein>
<dbReference type="AlphaFoldDB" id="A0A914VZW2"/>
<reference evidence="5" key="1">
    <citation type="submission" date="2022-11" db="UniProtKB">
        <authorList>
            <consortium name="WormBaseParasite"/>
        </authorList>
    </citation>
    <scope>IDENTIFICATION</scope>
</reference>
<comment type="cofactor">
    <cofactor evidence="1">
        <name>a divalent metal cation</name>
        <dbReference type="ChEBI" id="CHEBI:60240"/>
    </cofactor>
</comment>
<dbReference type="WBParaSite" id="PSAMB.scaffold2821size21080.g19265.t1">
    <property type="protein sequence ID" value="PSAMB.scaffold2821size21080.g19265.t1"/>
    <property type="gene ID" value="PSAMB.scaffold2821size21080.g19265"/>
</dbReference>